<evidence type="ECO:0000256" key="13">
    <source>
        <dbReference type="RuleBase" id="RU000461"/>
    </source>
</evidence>
<evidence type="ECO:0000256" key="2">
    <source>
        <dbReference type="ARBA" id="ARBA00004174"/>
    </source>
</evidence>
<evidence type="ECO:0000256" key="3">
    <source>
        <dbReference type="ARBA" id="ARBA00004406"/>
    </source>
</evidence>
<evidence type="ECO:0000256" key="4">
    <source>
        <dbReference type="ARBA" id="ARBA00010617"/>
    </source>
</evidence>
<keyword evidence="9" id="KW-0492">Microsome</keyword>
<dbReference type="EMBL" id="CP111021">
    <property type="protein sequence ID" value="WAR15978.1"/>
    <property type="molecule type" value="Genomic_DNA"/>
</dbReference>
<comment type="cofactor">
    <cofactor evidence="1">
        <name>heme</name>
        <dbReference type="ChEBI" id="CHEBI:30413"/>
    </cofactor>
</comment>
<keyword evidence="7 13" id="KW-0479">Metal-binding</keyword>
<keyword evidence="12 13" id="KW-0503">Monooxygenase</keyword>
<evidence type="ECO:0000256" key="7">
    <source>
        <dbReference type="ARBA" id="ARBA00022723"/>
    </source>
</evidence>
<dbReference type="SUPFAM" id="SSF48264">
    <property type="entry name" value="Cytochrome P450"/>
    <property type="match status" value="1"/>
</dbReference>
<evidence type="ECO:0000256" key="11">
    <source>
        <dbReference type="ARBA" id="ARBA00023004"/>
    </source>
</evidence>
<evidence type="ECO:0000256" key="6">
    <source>
        <dbReference type="ARBA" id="ARBA00022617"/>
    </source>
</evidence>
<organism evidence="14 15">
    <name type="scientific">Mya arenaria</name>
    <name type="common">Soft-shell clam</name>
    <dbReference type="NCBI Taxonomy" id="6604"/>
    <lineage>
        <taxon>Eukaryota</taxon>
        <taxon>Metazoa</taxon>
        <taxon>Spiralia</taxon>
        <taxon>Lophotrochozoa</taxon>
        <taxon>Mollusca</taxon>
        <taxon>Bivalvia</taxon>
        <taxon>Autobranchia</taxon>
        <taxon>Heteroconchia</taxon>
        <taxon>Euheterodonta</taxon>
        <taxon>Imparidentia</taxon>
        <taxon>Neoheterodontei</taxon>
        <taxon>Myida</taxon>
        <taxon>Myoidea</taxon>
        <taxon>Myidae</taxon>
        <taxon>Mya</taxon>
    </lineage>
</organism>
<evidence type="ECO:0000313" key="14">
    <source>
        <dbReference type="EMBL" id="WAR15978.1"/>
    </source>
</evidence>
<dbReference type="InterPro" id="IPR036396">
    <property type="entry name" value="Cyt_P450_sf"/>
</dbReference>
<reference evidence="14" key="1">
    <citation type="submission" date="2022-11" db="EMBL/GenBank/DDBJ databases">
        <title>Centuries of genome instability and evolution in soft-shell clam transmissible cancer (bioRxiv).</title>
        <authorList>
            <person name="Hart S.F.M."/>
            <person name="Yonemitsu M.A."/>
            <person name="Giersch R.M."/>
            <person name="Beal B.F."/>
            <person name="Arriagada G."/>
            <person name="Davis B.W."/>
            <person name="Ostrander E.A."/>
            <person name="Goff S.P."/>
            <person name="Metzger M.J."/>
        </authorList>
    </citation>
    <scope>NUCLEOTIDE SEQUENCE</scope>
    <source>
        <strain evidence="14">MELC-2E11</strain>
        <tissue evidence="14">Siphon/mantle</tissue>
    </source>
</reference>
<keyword evidence="15" id="KW-1185">Reference proteome</keyword>
<comment type="similarity">
    <text evidence="4 13">Belongs to the cytochrome P450 family.</text>
</comment>
<dbReference type="Gene3D" id="1.10.630.10">
    <property type="entry name" value="Cytochrome P450"/>
    <property type="match status" value="1"/>
</dbReference>
<keyword evidence="11 13" id="KW-0408">Iron</keyword>
<keyword evidence="8" id="KW-0256">Endoplasmic reticulum</keyword>
<dbReference type="EC" id="1.14.14.1" evidence="5"/>
<evidence type="ECO:0000256" key="8">
    <source>
        <dbReference type="ARBA" id="ARBA00022824"/>
    </source>
</evidence>
<dbReference type="InterPro" id="IPR002401">
    <property type="entry name" value="Cyt_P450_E_grp-I"/>
</dbReference>
<evidence type="ECO:0000256" key="12">
    <source>
        <dbReference type="ARBA" id="ARBA00023033"/>
    </source>
</evidence>
<evidence type="ECO:0000256" key="1">
    <source>
        <dbReference type="ARBA" id="ARBA00001971"/>
    </source>
</evidence>
<dbReference type="Proteomes" id="UP001164746">
    <property type="component" value="Chromosome 10"/>
</dbReference>
<proteinExistence type="inferred from homology"/>
<evidence type="ECO:0000256" key="9">
    <source>
        <dbReference type="ARBA" id="ARBA00022848"/>
    </source>
</evidence>
<dbReference type="InterPro" id="IPR017972">
    <property type="entry name" value="Cyt_P450_CS"/>
</dbReference>
<protein>
    <recommendedName>
        <fullName evidence="5">unspecific monooxygenase</fullName>
        <ecNumber evidence="5">1.14.14.1</ecNumber>
    </recommendedName>
</protein>
<dbReference type="InterPro" id="IPR001128">
    <property type="entry name" value="Cyt_P450"/>
</dbReference>
<dbReference type="PRINTS" id="PR00463">
    <property type="entry name" value="EP450I"/>
</dbReference>
<keyword evidence="6 13" id="KW-0349">Heme</keyword>
<accession>A0ABY7F1B2</accession>
<evidence type="ECO:0000256" key="10">
    <source>
        <dbReference type="ARBA" id="ARBA00023002"/>
    </source>
</evidence>
<name>A0ABY7F1B2_MYAAR</name>
<keyword evidence="10 13" id="KW-0560">Oxidoreductase</keyword>
<dbReference type="PANTHER" id="PTHR24289">
    <property type="entry name" value="STEROID 17-ALPHA-HYDROXYLASE/17,20 LYASE"/>
    <property type="match status" value="1"/>
</dbReference>
<dbReference type="PANTHER" id="PTHR24289:SF21">
    <property type="entry name" value="CYTOCHROME P450 1A"/>
    <property type="match status" value="1"/>
</dbReference>
<dbReference type="Pfam" id="PF00067">
    <property type="entry name" value="p450"/>
    <property type="match status" value="1"/>
</dbReference>
<gene>
    <name evidence="14" type="ORF">MAR_030572</name>
</gene>
<comment type="subcellular location">
    <subcellularLocation>
        <location evidence="3">Endoplasmic reticulum membrane</location>
        <topology evidence="3">Peripheral membrane protein</topology>
    </subcellularLocation>
    <subcellularLocation>
        <location evidence="2">Microsome membrane</location>
        <topology evidence="2">Peripheral membrane protein</topology>
    </subcellularLocation>
</comment>
<evidence type="ECO:0000256" key="5">
    <source>
        <dbReference type="ARBA" id="ARBA00012109"/>
    </source>
</evidence>
<evidence type="ECO:0000313" key="15">
    <source>
        <dbReference type="Proteomes" id="UP001164746"/>
    </source>
</evidence>
<dbReference type="PROSITE" id="PS00086">
    <property type="entry name" value="CYTOCHROME_P450"/>
    <property type="match status" value="1"/>
</dbReference>
<sequence length="103" mass="12699">MWKLHHDEKIWGDPWKFRPERFLDQNGVLWMPFGIGKRACLAEPFARARYFLYVATLLRNWSFCPSKDQPLRDYDPRHMENFDLQLTLRPKPYLCRIEKREWN</sequence>